<keyword evidence="1" id="KW-0472">Membrane</keyword>
<proteinExistence type="predicted"/>
<reference evidence="2" key="1">
    <citation type="submission" date="2014-11" db="EMBL/GenBank/DDBJ databases">
        <authorList>
            <person name="Amaro Gonzalez C."/>
        </authorList>
    </citation>
    <scope>NUCLEOTIDE SEQUENCE</scope>
</reference>
<protein>
    <submittedName>
        <fullName evidence="2">Uncharacterized protein</fullName>
    </submittedName>
</protein>
<dbReference type="AlphaFoldDB" id="A0A0E9X4F2"/>
<dbReference type="EMBL" id="GBXM01011837">
    <property type="protein sequence ID" value="JAH96740.1"/>
    <property type="molecule type" value="Transcribed_RNA"/>
</dbReference>
<keyword evidence="1" id="KW-0812">Transmembrane</keyword>
<evidence type="ECO:0000313" key="2">
    <source>
        <dbReference type="EMBL" id="JAH96740.1"/>
    </source>
</evidence>
<accession>A0A0E9X4F2</accession>
<reference evidence="2" key="2">
    <citation type="journal article" date="2015" name="Fish Shellfish Immunol.">
        <title>Early steps in the European eel (Anguilla anguilla)-Vibrio vulnificus interaction in the gills: Role of the RtxA13 toxin.</title>
        <authorList>
            <person name="Callol A."/>
            <person name="Pajuelo D."/>
            <person name="Ebbesson L."/>
            <person name="Teles M."/>
            <person name="MacKenzie S."/>
            <person name="Amaro C."/>
        </authorList>
    </citation>
    <scope>NUCLEOTIDE SEQUENCE</scope>
</reference>
<feature type="transmembrane region" description="Helical" evidence="1">
    <location>
        <begin position="13"/>
        <end position="38"/>
    </location>
</feature>
<name>A0A0E9X4F2_ANGAN</name>
<sequence length="78" mass="9126">MNTVMMYVVFLDFFYQLFIYTTEGVVLALPALSGLLLYMKCNPKTFCCFSSSCLFGFLWPNFLSLSRDFLLIFIYRIS</sequence>
<organism evidence="2">
    <name type="scientific">Anguilla anguilla</name>
    <name type="common">European freshwater eel</name>
    <name type="synonym">Muraena anguilla</name>
    <dbReference type="NCBI Taxonomy" id="7936"/>
    <lineage>
        <taxon>Eukaryota</taxon>
        <taxon>Metazoa</taxon>
        <taxon>Chordata</taxon>
        <taxon>Craniata</taxon>
        <taxon>Vertebrata</taxon>
        <taxon>Euteleostomi</taxon>
        <taxon>Actinopterygii</taxon>
        <taxon>Neopterygii</taxon>
        <taxon>Teleostei</taxon>
        <taxon>Anguilliformes</taxon>
        <taxon>Anguillidae</taxon>
        <taxon>Anguilla</taxon>
    </lineage>
</organism>
<keyword evidence="1" id="KW-1133">Transmembrane helix</keyword>
<evidence type="ECO:0000256" key="1">
    <source>
        <dbReference type="SAM" id="Phobius"/>
    </source>
</evidence>